<dbReference type="Pfam" id="PF13535">
    <property type="entry name" value="ATP-grasp_4"/>
    <property type="match status" value="1"/>
</dbReference>
<dbReference type="PROSITE" id="PS50975">
    <property type="entry name" value="ATP_GRASP"/>
    <property type="match status" value="1"/>
</dbReference>
<evidence type="ECO:0000256" key="3">
    <source>
        <dbReference type="ARBA" id="ARBA00022840"/>
    </source>
</evidence>
<dbReference type="RefSeq" id="WP_054532765.1">
    <property type="nucleotide sequence ID" value="NZ_LGKP01000005.1"/>
</dbReference>
<evidence type="ECO:0000259" key="5">
    <source>
        <dbReference type="PROSITE" id="PS50975"/>
    </source>
</evidence>
<evidence type="ECO:0000313" key="7">
    <source>
        <dbReference type="Proteomes" id="UP000050277"/>
    </source>
</evidence>
<dbReference type="InterPro" id="IPR052032">
    <property type="entry name" value="ATP-dep_AA_Ligase"/>
</dbReference>
<accession>A0A0P6Z2K4</accession>
<dbReference type="SUPFAM" id="SSF56059">
    <property type="entry name" value="Glutathione synthetase ATP-binding domain-like"/>
    <property type="match status" value="1"/>
</dbReference>
<dbReference type="InterPro" id="IPR040570">
    <property type="entry name" value="LAL_C2"/>
</dbReference>
<dbReference type="Gene3D" id="3.30.470.20">
    <property type="entry name" value="ATP-grasp fold, B domain"/>
    <property type="match status" value="1"/>
</dbReference>
<name>A0A0P6Z2K4_9CHLR</name>
<dbReference type="Gene3D" id="3.40.50.20">
    <property type="match status" value="1"/>
</dbReference>
<dbReference type="PANTHER" id="PTHR43585:SF2">
    <property type="entry name" value="ATP-GRASP ENZYME FSQD"/>
    <property type="match status" value="1"/>
</dbReference>
<evidence type="ECO:0000256" key="1">
    <source>
        <dbReference type="ARBA" id="ARBA00022598"/>
    </source>
</evidence>
<keyword evidence="1 6" id="KW-0436">Ligase</keyword>
<dbReference type="STRING" id="70996.SE18_02115"/>
<proteinExistence type="predicted"/>
<evidence type="ECO:0000256" key="4">
    <source>
        <dbReference type="PROSITE-ProRule" id="PRU00409"/>
    </source>
</evidence>
<protein>
    <submittedName>
        <fullName evidence="6">Carboxylate--amine ligase</fullName>
    </submittedName>
</protein>
<dbReference type="GO" id="GO:0016874">
    <property type="term" value="F:ligase activity"/>
    <property type="evidence" value="ECO:0007669"/>
    <property type="project" value="UniProtKB-KW"/>
</dbReference>
<comment type="caution">
    <text evidence="6">The sequence shown here is derived from an EMBL/GenBank/DDBJ whole genome shotgun (WGS) entry which is preliminary data.</text>
</comment>
<keyword evidence="7" id="KW-1185">Reference proteome</keyword>
<keyword evidence="2 4" id="KW-0547">Nucleotide-binding</keyword>
<dbReference type="AlphaFoldDB" id="A0A0P6Z2K4"/>
<dbReference type="Proteomes" id="UP000050277">
    <property type="component" value="Unassembled WGS sequence"/>
</dbReference>
<dbReference type="OrthoDB" id="9803907at2"/>
<organism evidence="6 7">
    <name type="scientific">Herpetosiphon geysericola</name>
    <dbReference type="NCBI Taxonomy" id="70996"/>
    <lineage>
        <taxon>Bacteria</taxon>
        <taxon>Bacillati</taxon>
        <taxon>Chloroflexota</taxon>
        <taxon>Chloroflexia</taxon>
        <taxon>Herpetosiphonales</taxon>
        <taxon>Herpetosiphonaceae</taxon>
        <taxon>Herpetosiphon</taxon>
    </lineage>
</organism>
<dbReference type="Pfam" id="PF18603">
    <property type="entry name" value="LAL_C2"/>
    <property type="match status" value="1"/>
</dbReference>
<evidence type="ECO:0000256" key="2">
    <source>
        <dbReference type="ARBA" id="ARBA00022741"/>
    </source>
</evidence>
<keyword evidence="3 4" id="KW-0067">ATP-binding</keyword>
<dbReference type="EMBL" id="LGKP01000005">
    <property type="protein sequence ID" value="KPL91467.1"/>
    <property type="molecule type" value="Genomic_DNA"/>
</dbReference>
<dbReference type="GO" id="GO:0005524">
    <property type="term" value="F:ATP binding"/>
    <property type="evidence" value="ECO:0007669"/>
    <property type="project" value="UniProtKB-UniRule"/>
</dbReference>
<dbReference type="PANTHER" id="PTHR43585">
    <property type="entry name" value="FUMIPYRROLE BIOSYNTHESIS PROTEIN C"/>
    <property type="match status" value="1"/>
</dbReference>
<evidence type="ECO:0000313" key="6">
    <source>
        <dbReference type="EMBL" id="KPL91467.1"/>
    </source>
</evidence>
<dbReference type="GO" id="GO:0046872">
    <property type="term" value="F:metal ion binding"/>
    <property type="evidence" value="ECO:0007669"/>
    <property type="project" value="InterPro"/>
</dbReference>
<reference evidence="6 7" key="1">
    <citation type="submission" date="2015-07" db="EMBL/GenBank/DDBJ databases">
        <title>Whole genome sequence of Herpetosiphon geysericola DSM 7119.</title>
        <authorList>
            <person name="Hemp J."/>
            <person name="Ward L.M."/>
            <person name="Pace L.A."/>
            <person name="Fischer W.W."/>
        </authorList>
    </citation>
    <scope>NUCLEOTIDE SEQUENCE [LARGE SCALE GENOMIC DNA]</scope>
    <source>
        <strain evidence="6 7">DSM 7119</strain>
    </source>
</reference>
<dbReference type="InterPro" id="IPR041472">
    <property type="entry name" value="BL00235/CARNS1_N"/>
</dbReference>
<gene>
    <name evidence="6" type="ORF">SE18_02115</name>
</gene>
<dbReference type="PATRIC" id="fig|70996.4.peg.1307"/>
<sequence>MGHLLMLESWVGGTGQILPAAITALGHSYSFVTRRREHYATPPATHPVLAYAQHVLTTETNDEAALIDFLREQHRLLHFDGVLTICDYYIDTARQVAAVLDLPCSFPSHVRSIRNKGLLRQALDRAGLANPAYQLVNSWSEAQTAALTIGYPLVIKPTDLASSAYVRLVHNDAELRESYTTLAGFERNFRDQPRERAVLLEAYMHGPEVSVEACTFAGETTILGITDKGLTGEPYFIEDSHMFPAALSEQDQSVTIELVRAALTAVGFDHGISHTEVKLTPTGPRIVEINPRVGGNYIAELVDRVSGINLLNATIELALGQRPNVQPRETSISSAAIQFLVPNQAGTVQAIHGQTALANAPHVARWTLSATAGSTIDQPIDNACYLGHVVAVDADGLQARSFASQAAALLEFEFAEQPSLEVARNG</sequence>
<dbReference type="InterPro" id="IPR011761">
    <property type="entry name" value="ATP-grasp"/>
</dbReference>
<feature type="domain" description="ATP-grasp" evidence="5">
    <location>
        <begin position="120"/>
        <end position="319"/>
    </location>
</feature>
<dbReference type="Pfam" id="PF18130">
    <property type="entry name" value="ATPgrasp_N"/>
    <property type="match status" value="1"/>
</dbReference>